<evidence type="ECO:0000313" key="2">
    <source>
        <dbReference type="Proteomes" id="UP000789405"/>
    </source>
</evidence>
<accession>A0A9N9P369</accession>
<organism evidence="1 2">
    <name type="scientific">Dentiscutata erythropus</name>
    <dbReference type="NCBI Taxonomy" id="1348616"/>
    <lineage>
        <taxon>Eukaryota</taxon>
        <taxon>Fungi</taxon>
        <taxon>Fungi incertae sedis</taxon>
        <taxon>Mucoromycota</taxon>
        <taxon>Glomeromycotina</taxon>
        <taxon>Glomeromycetes</taxon>
        <taxon>Diversisporales</taxon>
        <taxon>Gigasporaceae</taxon>
        <taxon>Dentiscutata</taxon>
    </lineage>
</organism>
<dbReference type="Proteomes" id="UP000789405">
    <property type="component" value="Unassembled WGS sequence"/>
</dbReference>
<dbReference type="SUPFAM" id="SSF53098">
    <property type="entry name" value="Ribonuclease H-like"/>
    <property type="match status" value="1"/>
</dbReference>
<dbReference type="InterPro" id="IPR012337">
    <property type="entry name" value="RNaseH-like_sf"/>
</dbReference>
<gene>
    <name evidence="1" type="ORF">DERYTH_LOCUS20015</name>
</gene>
<proteinExistence type="predicted"/>
<keyword evidence="2" id="KW-1185">Reference proteome</keyword>
<comment type="caution">
    <text evidence="1">The sequence shown here is derived from an EMBL/GenBank/DDBJ whole genome shotgun (WGS) entry which is preliminary data.</text>
</comment>
<evidence type="ECO:0000313" key="1">
    <source>
        <dbReference type="EMBL" id="CAG8783946.1"/>
    </source>
</evidence>
<sequence length="60" mass="6522">MGEVIAEVLNQTLTEWGLINKMTAIITDNGSNIKKVTQLLGFNRIPCTAHVLQLSVGRGL</sequence>
<reference evidence="1" key="1">
    <citation type="submission" date="2021-06" db="EMBL/GenBank/DDBJ databases">
        <authorList>
            <person name="Kallberg Y."/>
            <person name="Tangrot J."/>
            <person name="Rosling A."/>
        </authorList>
    </citation>
    <scope>NUCLEOTIDE SEQUENCE</scope>
    <source>
        <strain evidence="1">MA453B</strain>
    </source>
</reference>
<dbReference type="OrthoDB" id="2445285at2759"/>
<protein>
    <submittedName>
        <fullName evidence="1">25037_t:CDS:1</fullName>
    </submittedName>
</protein>
<name>A0A9N9P369_9GLOM</name>
<feature type="non-terminal residue" evidence="1">
    <location>
        <position position="60"/>
    </location>
</feature>
<dbReference type="AlphaFoldDB" id="A0A9N9P369"/>
<dbReference type="EMBL" id="CAJVPY010022893">
    <property type="protein sequence ID" value="CAG8783946.1"/>
    <property type="molecule type" value="Genomic_DNA"/>
</dbReference>